<reference evidence="3" key="1">
    <citation type="submission" date="2019-06" db="EMBL/GenBank/DDBJ databases">
        <authorList>
            <person name="Gan P."/>
            <person name="Shirasu K."/>
        </authorList>
    </citation>
    <scope>NUCLEOTIDE SEQUENCE [LARGE SCALE GENOMIC DNA]</scope>
    <source>
        <strain evidence="3">CAD2</strain>
    </source>
</reference>
<gene>
    <name evidence="3" type="ORF">CGCSCA2_v000408</name>
</gene>
<dbReference type="Pfam" id="PF26640">
    <property type="entry name" value="DUF8212"/>
    <property type="match status" value="1"/>
</dbReference>
<dbReference type="PANTHER" id="PTHR10622:SF10">
    <property type="entry name" value="HET DOMAIN-CONTAINING PROTEIN"/>
    <property type="match status" value="1"/>
</dbReference>
<dbReference type="PANTHER" id="PTHR10622">
    <property type="entry name" value="HET DOMAIN-CONTAINING PROTEIN"/>
    <property type="match status" value="1"/>
</dbReference>
<evidence type="ECO:0000259" key="2">
    <source>
        <dbReference type="Pfam" id="PF26640"/>
    </source>
</evidence>
<sequence length="336" mass="38771">MRLIDTKSLRVREFFNSNRPKYAILSHTWRGEEEVSLQEWMKWEEGDTNQKIKIEAKSGFKKIKSACRLALSDGHQYIWVDTNCIDKKSSAELSEAINSMFSWYRGSEICYAFLEDFPGDTLTKDISRCRWFTRGWTLQELLAPERLEFFDATWQSCGTKFSLCEKLSKATGIDAKTFREPTSIGLTCVARKMSWASSRETTRVEDMAYCLLGLFDISMPLLYGEGIHAFRRLQEEIIKVSTDQSIFAWNFHGEERLGKFTALATSPLAYGTCRHIEKRSYRALAFQPRQREFAMTNFDHEEAGTHCFFINTNELGLTVQSKILVQTAYPGPRLPV</sequence>
<accession>A0A9P5KB20</accession>
<dbReference type="EMBL" id="QPMT01000001">
    <property type="protein sequence ID" value="KAF4867040.1"/>
    <property type="molecule type" value="Genomic_DNA"/>
</dbReference>
<feature type="domain" description="Heterokaryon incompatibility" evidence="1">
    <location>
        <begin position="22"/>
        <end position="115"/>
    </location>
</feature>
<dbReference type="Pfam" id="PF06985">
    <property type="entry name" value="HET"/>
    <property type="match status" value="1"/>
</dbReference>
<evidence type="ECO:0000313" key="3">
    <source>
        <dbReference type="EMBL" id="KAF4867040.1"/>
    </source>
</evidence>
<protein>
    <submittedName>
        <fullName evidence="3">Vegetative incompatibility protein HET-E-1</fullName>
    </submittedName>
</protein>
<evidence type="ECO:0000259" key="1">
    <source>
        <dbReference type="Pfam" id="PF06985"/>
    </source>
</evidence>
<organism evidence="3 4">
    <name type="scientific">Colletotrichum siamense</name>
    <name type="common">Anthracnose fungus</name>
    <dbReference type="NCBI Taxonomy" id="690259"/>
    <lineage>
        <taxon>Eukaryota</taxon>
        <taxon>Fungi</taxon>
        <taxon>Dikarya</taxon>
        <taxon>Ascomycota</taxon>
        <taxon>Pezizomycotina</taxon>
        <taxon>Sordariomycetes</taxon>
        <taxon>Hypocreomycetidae</taxon>
        <taxon>Glomerellales</taxon>
        <taxon>Glomerellaceae</taxon>
        <taxon>Colletotrichum</taxon>
        <taxon>Colletotrichum gloeosporioides species complex</taxon>
    </lineage>
</organism>
<dbReference type="Proteomes" id="UP000711996">
    <property type="component" value="Unassembled WGS sequence"/>
</dbReference>
<comment type="caution">
    <text evidence="3">The sequence shown here is derived from an EMBL/GenBank/DDBJ whole genome shotgun (WGS) entry which is preliminary data.</text>
</comment>
<feature type="domain" description="DUF8212" evidence="2">
    <location>
        <begin position="228"/>
        <end position="294"/>
    </location>
</feature>
<proteinExistence type="predicted"/>
<keyword evidence="4" id="KW-1185">Reference proteome</keyword>
<dbReference type="InterPro" id="IPR010730">
    <property type="entry name" value="HET"/>
</dbReference>
<dbReference type="OrthoDB" id="20872at2759"/>
<name>A0A9P5KB20_COLSI</name>
<evidence type="ECO:0000313" key="4">
    <source>
        <dbReference type="Proteomes" id="UP000711996"/>
    </source>
</evidence>
<dbReference type="InterPro" id="IPR058525">
    <property type="entry name" value="DUF8212"/>
</dbReference>
<dbReference type="AlphaFoldDB" id="A0A9P5KB20"/>